<gene>
    <name evidence="14" type="ORF">V3330_12090</name>
</gene>
<organism evidence="14 15">
    <name type="scientific">Elongatibacter sediminis</name>
    <dbReference type="NCBI Taxonomy" id="3119006"/>
    <lineage>
        <taxon>Bacteria</taxon>
        <taxon>Pseudomonadati</taxon>
        <taxon>Pseudomonadota</taxon>
        <taxon>Gammaproteobacteria</taxon>
        <taxon>Chromatiales</taxon>
        <taxon>Wenzhouxiangellaceae</taxon>
        <taxon>Elongatibacter</taxon>
    </lineage>
</organism>
<evidence type="ECO:0000259" key="13">
    <source>
        <dbReference type="Pfam" id="PF02737"/>
    </source>
</evidence>
<feature type="domain" description="3-hydroxyacyl-CoA dehydrogenase NAD binding" evidence="13">
    <location>
        <begin position="310"/>
        <end position="482"/>
    </location>
</feature>
<evidence type="ECO:0000256" key="9">
    <source>
        <dbReference type="ARBA" id="ARBA00023268"/>
    </source>
</evidence>
<dbReference type="Pfam" id="PF00725">
    <property type="entry name" value="3HCDH"/>
    <property type="match status" value="1"/>
</dbReference>
<dbReference type="InterPro" id="IPR050136">
    <property type="entry name" value="FA_oxidation_alpha_subunit"/>
</dbReference>
<comment type="catalytic activity">
    <reaction evidence="10">
        <text>a (3S)-3-hydroxyacyl-CoA + NAD(+) = a 3-oxoacyl-CoA + NADH + H(+)</text>
        <dbReference type="Rhea" id="RHEA:22432"/>
        <dbReference type="ChEBI" id="CHEBI:15378"/>
        <dbReference type="ChEBI" id="CHEBI:57318"/>
        <dbReference type="ChEBI" id="CHEBI:57540"/>
        <dbReference type="ChEBI" id="CHEBI:57945"/>
        <dbReference type="ChEBI" id="CHEBI:90726"/>
        <dbReference type="EC" id="1.1.1.35"/>
    </reaction>
</comment>
<evidence type="ECO:0000256" key="8">
    <source>
        <dbReference type="ARBA" id="ARBA00023239"/>
    </source>
</evidence>
<evidence type="ECO:0000256" key="3">
    <source>
        <dbReference type="ARBA" id="ARBA00022832"/>
    </source>
</evidence>
<evidence type="ECO:0000256" key="1">
    <source>
        <dbReference type="ARBA" id="ARBA00005005"/>
    </source>
</evidence>
<reference evidence="14 15" key="1">
    <citation type="submission" date="2024-02" db="EMBL/GenBank/DDBJ databases">
        <title>A novel Wenzhouxiangellaceae bacterium, isolated from coastal sediments.</title>
        <authorList>
            <person name="Du Z.-J."/>
            <person name="Ye Y.-Q."/>
            <person name="Zhang X.-Y."/>
        </authorList>
    </citation>
    <scope>NUCLEOTIDE SEQUENCE [LARGE SCALE GENOMIC DNA]</scope>
    <source>
        <strain evidence="14 15">CH-27</strain>
    </source>
</reference>
<dbReference type="PANTHER" id="PTHR43612">
    <property type="entry name" value="TRIFUNCTIONAL ENZYME SUBUNIT ALPHA"/>
    <property type="match status" value="1"/>
</dbReference>
<feature type="region of interest" description="Disordered" evidence="11">
    <location>
        <begin position="646"/>
        <end position="691"/>
    </location>
</feature>
<keyword evidence="9" id="KW-0511">Multifunctional enzyme</keyword>
<keyword evidence="8" id="KW-0456">Lyase</keyword>
<comment type="pathway">
    <text evidence="1">Lipid metabolism; fatty acid beta-oxidation.</text>
</comment>
<dbReference type="GO" id="GO:0006635">
    <property type="term" value="P:fatty acid beta-oxidation"/>
    <property type="evidence" value="ECO:0007669"/>
    <property type="project" value="TreeGrafter"/>
</dbReference>
<dbReference type="GO" id="GO:0016509">
    <property type="term" value="F:long-chain (3S)-3-hydroxyacyl-CoA dehydrogenase (NAD+) activity"/>
    <property type="evidence" value="ECO:0007669"/>
    <property type="project" value="TreeGrafter"/>
</dbReference>
<evidence type="ECO:0000256" key="6">
    <source>
        <dbReference type="ARBA" id="ARBA00023027"/>
    </source>
</evidence>
<name>A0AAW9RF23_9GAMM</name>
<dbReference type="GO" id="GO:0070403">
    <property type="term" value="F:NAD+ binding"/>
    <property type="evidence" value="ECO:0007669"/>
    <property type="project" value="InterPro"/>
</dbReference>
<evidence type="ECO:0000313" key="14">
    <source>
        <dbReference type="EMBL" id="MEJ8568366.1"/>
    </source>
</evidence>
<dbReference type="Gene3D" id="3.40.50.720">
    <property type="entry name" value="NAD(P)-binding Rossmann-like Domain"/>
    <property type="match status" value="1"/>
</dbReference>
<comment type="caution">
    <text evidence="14">The sequence shown here is derived from an EMBL/GenBank/DDBJ whole genome shotgun (WGS) entry which is preliminary data.</text>
</comment>
<dbReference type="AlphaFoldDB" id="A0AAW9RF23"/>
<dbReference type="Proteomes" id="UP001359886">
    <property type="component" value="Unassembled WGS sequence"/>
</dbReference>
<keyword evidence="4" id="KW-0442">Lipid degradation</keyword>
<protein>
    <submittedName>
        <fullName evidence="14">3-hydroxyacyl-CoA dehydrogenase NAD-binding domain-containing protein</fullName>
    </submittedName>
</protein>
<evidence type="ECO:0000256" key="10">
    <source>
        <dbReference type="ARBA" id="ARBA00049556"/>
    </source>
</evidence>
<dbReference type="EMBL" id="JAZHOG010000007">
    <property type="protein sequence ID" value="MEJ8568366.1"/>
    <property type="molecule type" value="Genomic_DNA"/>
</dbReference>
<evidence type="ECO:0000259" key="12">
    <source>
        <dbReference type="Pfam" id="PF00725"/>
    </source>
</evidence>
<dbReference type="InterPro" id="IPR006108">
    <property type="entry name" value="3HC_DH_C"/>
</dbReference>
<proteinExistence type="inferred from homology"/>
<evidence type="ECO:0000313" key="15">
    <source>
        <dbReference type="Proteomes" id="UP001359886"/>
    </source>
</evidence>
<dbReference type="SUPFAM" id="SSF52096">
    <property type="entry name" value="ClpP/crotonase"/>
    <property type="match status" value="1"/>
</dbReference>
<keyword evidence="15" id="KW-1185">Reference proteome</keyword>
<dbReference type="GO" id="GO:0004300">
    <property type="term" value="F:enoyl-CoA hydratase activity"/>
    <property type="evidence" value="ECO:0007669"/>
    <property type="project" value="TreeGrafter"/>
</dbReference>
<feature type="domain" description="3-hydroxyacyl-CoA dehydrogenase C-terminal" evidence="12">
    <location>
        <begin position="486"/>
        <end position="578"/>
    </location>
</feature>
<dbReference type="Gene3D" id="1.10.1040.50">
    <property type="match status" value="1"/>
</dbReference>
<keyword evidence="5" id="KW-0560">Oxidoreductase</keyword>
<dbReference type="CDD" id="cd06558">
    <property type="entry name" value="crotonase-like"/>
    <property type="match status" value="1"/>
</dbReference>
<dbReference type="RefSeq" id="WP_354695684.1">
    <property type="nucleotide sequence ID" value="NZ_JAZHOG010000007.1"/>
</dbReference>
<dbReference type="InterPro" id="IPR029045">
    <property type="entry name" value="ClpP/crotonase-like_dom_sf"/>
</dbReference>
<comment type="similarity">
    <text evidence="2">In the central section; belongs to the 3-hydroxyacyl-CoA dehydrogenase family.</text>
</comment>
<keyword evidence="6" id="KW-0520">NAD</keyword>
<dbReference type="SUPFAM" id="SSF48179">
    <property type="entry name" value="6-phosphogluconate dehydrogenase C-terminal domain-like"/>
    <property type="match status" value="2"/>
</dbReference>
<evidence type="ECO:0000256" key="7">
    <source>
        <dbReference type="ARBA" id="ARBA00023098"/>
    </source>
</evidence>
<dbReference type="SUPFAM" id="SSF51735">
    <property type="entry name" value="NAD(P)-binding Rossmann-fold domains"/>
    <property type="match status" value="1"/>
</dbReference>
<evidence type="ECO:0000256" key="5">
    <source>
        <dbReference type="ARBA" id="ARBA00023002"/>
    </source>
</evidence>
<dbReference type="InterPro" id="IPR006176">
    <property type="entry name" value="3-OHacyl-CoA_DH_NAD-bd"/>
</dbReference>
<keyword evidence="3" id="KW-0276">Fatty acid metabolism</keyword>
<dbReference type="Pfam" id="PF00378">
    <property type="entry name" value="ECH_1"/>
    <property type="match status" value="1"/>
</dbReference>
<feature type="compositionally biased region" description="Basic and acidic residues" evidence="11">
    <location>
        <begin position="658"/>
        <end position="691"/>
    </location>
</feature>
<sequence>MSQTEFTHWRIEHDLDGIRWATLDRAGESANSLSRDVLSELDTLVRDAARDGPRGLVFQSGKPGSFIVGADVREFEDVTDPEEAAASIREIHALFDRIEALPFPVVVAIDGVCLGGGLELALACHYRIAHNTDRTRLGFPEVKLGIYPGFGGSARSTRLLGGPKALETMLSARMLRAPQARAIGLVDKLVGPHGELRWAARNAILKNRRNSGPGWLQRLSNTAPARKAMAGMIRRKTAERANPDHYPAPFALIDAWEEFGGSKADMLEAEARRVGELITSDTSAGLRRVFWLMERLKEEGKKSSFRARRVHVVGAGVMGGDIAAWCVLQGLEVTLQDREMKYIEPAIERAGKLFKRKLRTPPRIAAARSRLIADVEGRGVARADVVIEAIFENADAKRELYRSLEPEMAADAILATNTSAIPLGELASVLQRPERLVGLHFFNPVAKMPLVEVVHDAATDPGEIERAAAFCNQISRFPLPVRSSPGFLVNRVLAPYMQKALQIHRERGVPKEALDRAATDFGMPMGPVELADTVGLDVGVSVMQMLGGEAAAEDIAAIRELVEAGKLGKKSGEGFYVWKDGKPVKDDDAVDGINLKTLSRELMQPYFDECRACLADGIVADAAVLDAGMVFGTGFAPFRGGPLHYLERSGGSEPDPVPDIKDGADRQQPDGTHEPARENGETKNEEHKNDD</sequence>
<evidence type="ECO:0000256" key="2">
    <source>
        <dbReference type="ARBA" id="ARBA00007005"/>
    </source>
</evidence>
<dbReference type="InterPro" id="IPR001753">
    <property type="entry name" value="Enoyl-CoA_hydra/iso"/>
</dbReference>
<accession>A0AAW9RF23</accession>
<dbReference type="InterPro" id="IPR036291">
    <property type="entry name" value="NAD(P)-bd_dom_sf"/>
</dbReference>
<dbReference type="PANTHER" id="PTHR43612:SF3">
    <property type="entry name" value="TRIFUNCTIONAL ENZYME SUBUNIT ALPHA, MITOCHONDRIAL"/>
    <property type="match status" value="1"/>
</dbReference>
<keyword evidence="7" id="KW-0443">Lipid metabolism</keyword>
<evidence type="ECO:0000256" key="11">
    <source>
        <dbReference type="SAM" id="MobiDB-lite"/>
    </source>
</evidence>
<dbReference type="InterPro" id="IPR008927">
    <property type="entry name" value="6-PGluconate_DH-like_C_sf"/>
</dbReference>
<dbReference type="Pfam" id="PF02737">
    <property type="entry name" value="3HCDH_N"/>
    <property type="match status" value="1"/>
</dbReference>
<evidence type="ECO:0000256" key="4">
    <source>
        <dbReference type="ARBA" id="ARBA00022963"/>
    </source>
</evidence>
<dbReference type="Gene3D" id="3.90.226.10">
    <property type="entry name" value="2-enoyl-CoA Hydratase, Chain A, domain 1"/>
    <property type="match status" value="1"/>
</dbReference>